<sequence>MFLKIYVSLSFILLSKASECPIYIINLEGYPTFYTTVFGTAHWNSTMITNVNATLTDKGGSTTYAGPVRVRNGTRFSLDFFYKHDNFGFLATIRYTKNNTEGVEKKFQVPENCNRSSEIKNRYVLKIFFDYEYFCDLGTIELN</sequence>
<keyword evidence="1" id="KW-0732">Signal</keyword>
<reference evidence="3" key="2">
    <citation type="submission" date="2015-08" db="UniProtKB">
        <authorList>
            <consortium name="WormBaseParasite"/>
        </authorList>
    </citation>
    <scope>IDENTIFICATION</scope>
</reference>
<accession>A0A0K0FG01</accession>
<feature type="signal peptide" evidence="1">
    <location>
        <begin position="1"/>
        <end position="17"/>
    </location>
</feature>
<dbReference type="WBParaSite" id="SVE_0779800.1">
    <property type="protein sequence ID" value="SVE_0779800.1"/>
    <property type="gene ID" value="SVE_0779800"/>
</dbReference>
<reference evidence="2" key="1">
    <citation type="submission" date="2014-07" db="EMBL/GenBank/DDBJ databases">
        <authorList>
            <person name="Martin A.A"/>
            <person name="De Silva N."/>
        </authorList>
    </citation>
    <scope>NUCLEOTIDE SEQUENCE</scope>
</reference>
<organism evidence="2 3">
    <name type="scientific">Strongyloides venezuelensis</name>
    <name type="common">Threadworm</name>
    <dbReference type="NCBI Taxonomy" id="75913"/>
    <lineage>
        <taxon>Eukaryota</taxon>
        <taxon>Metazoa</taxon>
        <taxon>Ecdysozoa</taxon>
        <taxon>Nematoda</taxon>
        <taxon>Chromadorea</taxon>
        <taxon>Rhabditida</taxon>
        <taxon>Tylenchina</taxon>
        <taxon>Panagrolaimomorpha</taxon>
        <taxon>Strongyloidoidea</taxon>
        <taxon>Strongyloididae</taxon>
        <taxon>Strongyloides</taxon>
    </lineage>
</organism>
<dbReference type="AlphaFoldDB" id="A0A0K0FG01"/>
<dbReference type="Proteomes" id="UP000035680">
    <property type="component" value="Unassembled WGS sequence"/>
</dbReference>
<name>A0A0K0FG01_STRVS</name>
<evidence type="ECO:0000313" key="3">
    <source>
        <dbReference type="WBParaSite" id="SVE_0779800.1"/>
    </source>
</evidence>
<keyword evidence="2" id="KW-1185">Reference proteome</keyword>
<evidence type="ECO:0000256" key="1">
    <source>
        <dbReference type="SAM" id="SignalP"/>
    </source>
</evidence>
<proteinExistence type="predicted"/>
<protein>
    <submittedName>
        <fullName evidence="3">Salivary lipocalin</fullName>
    </submittedName>
</protein>
<feature type="chain" id="PRO_5005329616" evidence="1">
    <location>
        <begin position="18"/>
        <end position="143"/>
    </location>
</feature>
<evidence type="ECO:0000313" key="2">
    <source>
        <dbReference type="Proteomes" id="UP000035680"/>
    </source>
</evidence>